<evidence type="ECO:0000313" key="3">
    <source>
        <dbReference type="Proteomes" id="UP000572817"/>
    </source>
</evidence>
<feature type="compositionally biased region" description="Basic and acidic residues" evidence="1">
    <location>
        <begin position="253"/>
        <end position="264"/>
    </location>
</feature>
<accession>A0A8H4IVS0</accession>
<proteinExistence type="predicted"/>
<feature type="compositionally biased region" description="Low complexity" evidence="1">
    <location>
        <begin position="291"/>
        <end position="322"/>
    </location>
</feature>
<feature type="compositionally biased region" description="Basic and acidic residues" evidence="1">
    <location>
        <begin position="100"/>
        <end position="117"/>
    </location>
</feature>
<organism evidence="2 3">
    <name type="scientific">Botryosphaeria dothidea</name>
    <dbReference type="NCBI Taxonomy" id="55169"/>
    <lineage>
        <taxon>Eukaryota</taxon>
        <taxon>Fungi</taxon>
        <taxon>Dikarya</taxon>
        <taxon>Ascomycota</taxon>
        <taxon>Pezizomycotina</taxon>
        <taxon>Dothideomycetes</taxon>
        <taxon>Dothideomycetes incertae sedis</taxon>
        <taxon>Botryosphaeriales</taxon>
        <taxon>Botryosphaeriaceae</taxon>
        <taxon>Botryosphaeria</taxon>
    </lineage>
</organism>
<gene>
    <name evidence="2" type="ORF">GTA08_BOTSDO05311</name>
</gene>
<comment type="caution">
    <text evidence="2">The sequence shown here is derived from an EMBL/GenBank/DDBJ whole genome shotgun (WGS) entry which is preliminary data.</text>
</comment>
<dbReference type="OrthoDB" id="2118965at2759"/>
<feature type="region of interest" description="Disordered" evidence="1">
    <location>
        <begin position="337"/>
        <end position="389"/>
    </location>
</feature>
<evidence type="ECO:0008006" key="4">
    <source>
        <dbReference type="Google" id="ProtNLM"/>
    </source>
</evidence>
<dbReference type="Proteomes" id="UP000572817">
    <property type="component" value="Unassembled WGS sequence"/>
</dbReference>
<evidence type="ECO:0000313" key="2">
    <source>
        <dbReference type="EMBL" id="KAF4307223.1"/>
    </source>
</evidence>
<feature type="region of interest" description="Disordered" evidence="1">
    <location>
        <begin position="186"/>
        <end position="322"/>
    </location>
</feature>
<name>A0A8H4IVS0_9PEZI</name>
<dbReference type="EMBL" id="WWBZ02000033">
    <property type="protein sequence ID" value="KAF4307223.1"/>
    <property type="molecule type" value="Genomic_DNA"/>
</dbReference>
<feature type="compositionally biased region" description="Basic and acidic residues" evidence="1">
    <location>
        <begin position="189"/>
        <end position="201"/>
    </location>
</feature>
<dbReference type="PANTHER" id="PTHR38703">
    <property type="entry name" value="CHROMOSOME 8, WHOLE GENOME SHOTGUN SEQUENCE"/>
    <property type="match status" value="1"/>
</dbReference>
<feature type="region of interest" description="Disordered" evidence="1">
    <location>
        <begin position="100"/>
        <end position="119"/>
    </location>
</feature>
<protein>
    <recommendedName>
        <fullName evidence="4">Allergen protein</fullName>
    </recommendedName>
</protein>
<sequence>MEKAKAAVSDFMTKAGHHDTTVHENVAPAVTHQTVKPQRHEEVTTAVDKEIHQDHYHTSVQPVKDREILPEKHHHNLASVEHRQFDHGNDRDVKERLKREAAQFSDKTEADATRETRSAAPQVAGEHVHHHVHETIQPIVQKETIEPHVVHTTVPIHEVHHNAAQHHSSSALPAVSMAEFKKQGGVLSGREERYDGFEGEPRNIGGALSGQHSITGDHGSGSHHNHGHQHTGTDSGLTGTSGARTTGEAIGAGHRDGTHFDHASEGGITGSGTGLTGSNRSGHHNNGLDNGSGLTGSTRTGHHTSGLDSNTGTTGTKGSGTAAGVAGAAGATGLAGAAGTHKTGQHGSGAYADDKLSSTSSNTEKKSSLLQKLNPLADADGDGKKGFMD</sequence>
<dbReference type="AlphaFoldDB" id="A0A8H4IVS0"/>
<evidence type="ECO:0000256" key="1">
    <source>
        <dbReference type="SAM" id="MobiDB-lite"/>
    </source>
</evidence>
<keyword evidence="3" id="KW-1185">Reference proteome</keyword>
<feature type="compositionally biased region" description="Low complexity" evidence="1">
    <location>
        <begin position="230"/>
        <end position="242"/>
    </location>
</feature>
<dbReference type="PANTHER" id="PTHR38703:SF1">
    <property type="entry name" value="ALLERGEN"/>
    <property type="match status" value="1"/>
</dbReference>
<reference evidence="2" key="1">
    <citation type="submission" date="2020-04" db="EMBL/GenBank/DDBJ databases">
        <title>Genome Assembly and Annotation of Botryosphaeria dothidea sdau 11-99, a Latent Pathogen of Apple Fruit Ring Rot in China.</title>
        <authorList>
            <person name="Yu C."/>
            <person name="Diao Y."/>
            <person name="Lu Q."/>
            <person name="Zhao J."/>
            <person name="Cui S."/>
            <person name="Peng C."/>
            <person name="He B."/>
            <person name="Liu H."/>
        </authorList>
    </citation>
    <scope>NUCLEOTIDE SEQUENCE [LARGE SCALE GENOMIC DNA]</scope>
    <source>
        <strain evidence="2">Sdau11-99</strain>
    </source>
</reference>